<dbReference type="EMBL" id="LXQA010126321">
    <property type="protein sequence ID" value="MCI21691.1"/>
    <property type="molecule type" value="Genomic_DNA"/>
</dbReference>
<protein>
    <submittedName>
        <fullName evidence="1">Uncharacterized protein</fullName>
    </submittedName>
</protein>
<dbReference type="Proteomes" id="UP000265520">
    <property type="component" value="Unassembled WGS sequence"/>
</dbReference>
<accession>A0A392QBJ5</accession>
<sequence length="65" mass="7267">MIWRSKRILEFARYSGKECLARAWCGVTEKAFSMGGRFSTSIGRFASNCQLDNKGRFVVLVVGSS</sequence>
<reference evidence="1 2" key="1">
    <citation type="journal article" date="2018" name="Front. Plant Sci.">
        <title>Red Clover (Trifolium pratense) and Zigzag Clover (T. medium) - A Picture of Genomic Similarities and Differences.</title>
        <authorList>
            <person name="Dluhosova J."/>
            <person name="Istvanek J."/>
            <person name="Nedelnik J."/>
            <person name="Repkova J."/>
        </authorList>
    </citation>
    <scope>NUCLEOTIDE SEQUENCE [LARGE SCALE GENOMIC DNA]</scope>
    <source>
        <strain evidence="2">cv. 10/8</strain>
        <tissue evidence="1">Leaf</tissue>
    </source>
</reference>
<feature type="non-terminal residue" evidence="1">
    <location>
        <position position="65"/>
    </location>
</feature>
<organism evidence="1 2">
    <name type="scientific">Trifolium medium</name>
    <dbReference type="NCBI Taxonomy" id="97028"/>
    <lineage>
        <taxon>Eukaryota</taxon>
        <taxon>Viridiplantae</taxon>
        <taxon>Streptophyta</taxon>
        <taxon>Embryophyta</taxon>
        <taxon>Tracheophyta</taxon>
        <taxon>Spermatophyta</taxon>
        <taxon>Magnoliopsida</taxon>
        <taxon>eudicotyledons</taxon>
        <taxon>Gunneridae</taxon>
        <taxon>Pentapetalae</taxon>
        <taxon>rosids</taxon>
        <taxon>fabids</taxon>
        <taxon>Fabales</taxon>
        <taxon>Fabaceae</taxon>
        <taxon>Papilionoideae</taxon>
        <taxon>50 kb inversion clade</taxon>
        <taxon>NPAAA clade</taxon>
        <taxon>Hologalegina</taxon>
        <taxon>IRL clade</taxon>
        <taxon>Trifolieae</taxon>
        <taxon>Trifolium</taxon>
    </lineage>
</organism>
<name>A0A392QBJ5_9FABA</name>
<proteinExistence type="predicted"/>
<evidence type="ECO:0000313" key="1">
    <source>
        <dbReference type="EMBL" id="MCI21691.1"/>
    </source>
</evidence>
<dbReference type="AlphaFoldDB" id="A0A392QBJ5"/>
<keyword evidence="2" id="KW-1185">Reference proteome</keyword>
<comment type="caution">
    <text evidence="1">The sequence shown here is derived from an EMBL/GenBank/DDBJ whole genome shotgun (WGS) entry which is preliminary data.</text>
</comment>
<evidence type="ECO:0000313" key="2">
    <source>
        <dbReference type="Proteomes" id="UP000265520"/>
    </source>
</evidence>